<organism evidence="2 3">
    <name type="scientific">Cutibacterium modestum HL044PA1</name>
    <dbReference type="NCBI Taxonomy" id="765109"/>
    <lineage>
        <taxon>Bacteria</taxon>
        <taxon>Bacillati</taxon>
        <taxon>Actinomycetota</taxon>
        <taxon>Actinomycetes</taxon>
        <taxon>Propionibacteriales</taxon>
        <taxon>Propionibacteriaceae</taxon>
        <taxon>Cutibacterium</taxon>
        <taxon>Cutibacterium modestum</taxon>
    </lineage>
</organism>
<proteinExistence type="predicted"/>
<name>A0ABN0C3P5_9ACTN</name>
<gene>
    <name evidence="2" type="ORF">HMPREF9607_02181</name>
</gene>
<evidence type="ECO:0000313" key="3">
    <source>
        <dbReference type="Proteomes" id="UP000003179"/>
    </source>
</evidence>
<accession>A0ABN0C3P5</accession>
<dbReference type="EMBL" id="ADZU01000034">
    <property type="protein sequence ID" value="EFS91674.1"/>
    <property type="molecule type" value="Genomic_DNA"/>
</dbReference>
<keyword evidence="3" id="KW-1185">Reference proteome</keyword>
<reference evidence="2" key="1">
    <citation type="submission" date="2010-08" db="EMBL/GenBank/DDBJ databases">
        <authorList>
            <person name="Weinstock G."/>
            <person name="Sodergren E."/>
            <person name="Clifton S."/>
            <person name="Fulton L."/>
            <person name="Fulton B."/>
            <person name="Courtney L."/>
            <person name="Fronick C."/>
            <person name="Harrison M."/>
            <person name="Strong C."/>
            <person name="Farmer C."/>
            <person name="Delahaunty K."/>
            <person name="Markovic C."/>
            <person name="Hall O."/>
            <person name="Minx P."/>
            <person name="Tomlinson C."/>
            <person name="Mitreva M."/>
            <person name="Hou S."/>
            <person name="Chen J."/>
            <person name="Wollam A."/>
            <person name="Pepin K.H."/>
            <person name="Johnson M."/>
            <person name="Bhonagiri V."/>
            <person name="Zhang X."/>
            <person name="Suruliraj S."/>
            <person name="Warren W."/>
            <person name="Chinwalla A."/>
            <person name="Mardis E.R."/>
            <person name="Wilson R.K."/>
        </authorList>
    </citation>
    <scope>NUCLEOTIDE SEQUENCE [LARGE SCALE GENOMIC DNA]</scope>
    <source>
        <strain evidence="2">HL044PA1</strain>
    </source>
</reference>
<evidence type="ECO:0000256" key="1">
    <source>
        <dbReference type="SAM" id="MobiDB-lite"/>
    </source>
</evidence>
<feature type="region of interest" description="Disordered" evidence="1">
    <location>
        <begin position="87"/>
        <end position="109"/>
    </location>
</feature>
<sequence length="109" mass="12364">MDPARPRPWSKTRLRAFAPALSILRLTDDSLELWISDAWPTNVTDTVADTVEGFDGSIDQTHRSKSPCLGPRLTWCGQYRATRHLGLRSTPRGEGHRHCGWPSRRVRPC</sequence>
<protein>
    <submittedName>
        <fullName evidence="2">Uncharacterized protein</fullName>
    </submittedName>
</protein>
<dbReference type="Proteomes" id="UP000003179">
    <property type="component" value="Unassembled WGS sequence"/>
</dbReference>
<comment type="caution">
    <text evidence="2">The sequence shown here is derived from an EMBL/GenBank/DDBJ whole genome shotgun (WGS) entry which is preliminary data.</text>
</comment>
<evidence type="ECO:0000313" key="2">
    <source>
        <dbReference type="EMBL" id="EFS91674.1"/>
    </source>
</evidence>